<dbReference type="Proteomes" id="UP000789342">
    <property type="component" value="Unassembled WGS sequence"/>
</dbReference>
<dbReference type="OrthoDB" id="2436819at2759"/>
<dbReference type="EMBL" id="CAJVPV010024033">
    <property type="protein sequence ID" value="CAG8725392.1"/>
    <property type="molecule type" value="Genomic_DNA"/>
</dbReference>
<feature type="region of interest" description="Disordered" evidence="1">
    <location>
        <begin position="246"/>
        <end position="271"/>
    </location>
</feature>
<proteinExistence type="predicted"/>
<evidence type="ECO:0000256" key="1">
    <source>
        <dbReference type="SAM" id="MobiDB-lite"/>
    </source>
</evidence>
<reference evidence="2" key="1">
    <citation type="submission" date="2021-06" db="EMBL/GenBank/DDBJ databases">
        <authorList>
            <person name="Kallberg Y."/>
            <person name="Tangrot J."/>
            <person name="Rosling A."/>
        </authorList>
    </citation>
    <scope>NUCLEOTIDE SEQUENCE</scope>
    <source>
        <strain evidence="2">CL551</strain>
    </source>
</reference>
<dbReference type="AlphaFoldDB" id="A0A9N9NCQ3"/>
<evidence type="ECO:0000313" key="3">
    <source>
        <dbReference type="Proteomes" id="UP000789342"/>
    </source>
</evidence>
<comment type="caution">
    <text evidence="2">The sequence shown here is derived from an EMBL/GenBank/DDBJ whole genome shotgun (WGS) entry which is preliminary data.</text>
</comment>
<protein>
    <submittedName>
        <fullName evidence="2">4072_t:CDS:1</fullName>
    </submittedName>
</protein>
<evidence type="ECO:0000313" key="2">
    <source>
        <dbReference type="EMBL" id="CAG8725392.1"/>
    </source>
</evidence>
<accession>A0A9N9NCQ3</accession>
<sequence>MSGHSISHRLTKQQLERVREMTVSGSRSRKIVSTLRQNDELTLVTNRDIYNAREQLRQQYLAGRTPIQALVDKLQEGDLYQVRKTISLAIINQKKEIDAMIASERIRFPAFVHNNLFYANVKEMISTFALKKINEQYQKINNTAIETLLPCTESFSNTMGLPCAYIIQHLGDKNLTLDNIHKHWWINEYIQTSSTLPINRNKNLIESLLQDLKNRYQNWPEYQQVAVQKSISDIINTPSVILQNPQIIRTKGHPSGSSNNRSTNSTKRDPSGFEFIECK</sequence>
<feature type="compositionally biased region" description="Low complexity" evidence="1">
    <location>
        <begin position="255"/>
        <end position="265"/>
    </location>
</feature>
<keyword evidence="3" id="KW-1185">Reference proteome</keyword>
<organism evidence="2 3">
    <name type="scientific">Acaulospora morrowiae</name>
    <dbReference type="NCBI Taxonomy" id="94023"/>
    <lineage>
        <taxon>Eukaryota</taxon>
        <taxon>Fungi</taxon>
        <taxon>Fungi incertae sedis</taxon>
        <taxon>Mucoromycota</taxon>
        <taxon>Glomeromycotina</taxon>
        <taxon>Glomeromycetes</taxon>
        <taxon>Diversisporales</taxon>
        <taxon>Acaulosporaceae</taxon>
        <taxon>Acaulospora</taxon>
    </lineage>
</organism>
<gene>
    <name evidence="2" type="ORF">AMORRO_LOCUS13621</name>
</gene>
<name>A0A9N9NCQ3_9GLOM</name>
<feature type="non-terminal residue" evidence="2">
    <location>
        <position position="279"/>
    </location>
</feature>